<comment type="caution">
    <text evidence="1">The sequence shown here is derived from an EMBL/GenBank/DDBJ whole genome shotgun (WGS) entry which is preliminary data.</text>
</comment>
<dbReference type="Proteomes" id="UP000254134">
    <property type="component" value="Unassembled WGS sequence"/>
</dbReference>
<reference evidence="2" key="2">
    <citation type="journal article" date="2019" name="MicrobiologyOpen">
        <title>High-quality draft genome sequence of Gaiella occulta isolated from a 150 meter deep mineral water borehole and comparison with the genome sequences of other deep-branching lineages of the phylum Actinobacteria.</title>
        <authorList>
            <person name="Severino R."/>
            <person name="Froufe H.J.C."/>
            <person name="Barroso C."/>
            <person name="Albuquerque L."/>
            <person name="Lobo-da-Cunha A."/>
            <person name="da Costa M.S."/>
            <person name="Egas C."/>
        </authorList>
    </citation>
    <scope>NUCLEOTIDE SEQUENCE [LARGE SCALE GENOMIC DNA]</scope>
    <source>
        <strain evidence="2">F2-233</strain>
    </source>
</reference>
<gene>
    <name evidence="1" type="ORF">Gocc_1274</name>
</gene>
<evidence type="ECO:0000313" key="1">
    <source>
        <dbReference type="EMBL" id="RDI75476.1"/>
    </source>
</evidence>
<sequence>MLGAFAFLLRELDEGGDLPAAFVEHEHRGGPALYEYRPLVRPFVEERAERLRGRDDATLALEELCREPAAGIFARAHAGARPSEDEALFRTVLLGLLVSTAEACGGFDWDDAAFDRAYAELERSLFGERRAYVAVAPLVGLSAGTQVRLAPGLRVRAVADGELARHWPEASSMLPPGFGHEADRYCVLELRAGLGPGEDPPDAPAELADAVSAVRLATAAPLAAGPVLFETLDGRPFGIRPVLPIAATQPPGEPTRLDVFRGGLAGELLARLACADADTPLAEALDRWELSLFQHDPFRSEQVRSSLAALLGDTWPLRATVLLEDDPQARRALHDDLSSLAAGGAASPAAVDAVRRALVEVLRRADRRSLVHELDGALLGLAERPRVRLAV</sequence>
<evidence type="ECO:0000313" key="2">
    <source>
        <dbReference type="Proteomes" id="UP000254134"/>
    </source>
</evidence>
<keyword evidence="2" id="KW-1185">Reference proteome</keyword>
<organism evidence="1 2">
    <name type="scientific">Gaiella occulta</name>
    <dbReference type="NCBI Taxonomy" id="1002870"/>
    <lineage>
        <taxon>Bacteria</taxon>
        <taxon>Bacillati</taxon>
        <taxon>Actinomycetota</taxon>
        <taxon>Thermoleophilia</taxon>
        <taxon>Gaiellales</taxon>
        <taxon>Gaiellaceae</taxon>
        <taxon>Gaiella</taxon>
    </lineage>
</organism>
<dbReference type="AlphaFoldDB" id="A0A7M2YZF0"/>
<reference evidence="1 2" key="1">
    <citation type="submission" date="2018-07" db="EMBL/GenBank/DDBJ databases">
        <title>High-quality-draft genome sequence of Gaiella occulta.</title>
        <authorList>
            <person name="Severino R."/>
            <person name="Froufe H.J.C."/>
            <person name="Rainey F.A."/>
            <person name="Barroso C."/>
            <person name="Albuquerque L."/>
            <person name="Lobo-Da-Cunha A."/>
            <person name="Da Costa M.S."/>
            <person name="Egas C."/>
        </authorList>
    </citation>
    <scope>NUCLEOTIDE SEQUENCE [LARGE SCALE GENOMIC DNA]</scope>
    <source>
        <strain evidence="1 2">F2-233</strain>
    </source>
</reference>
<accession>A0A7M2YZF0</accession>
<name>A0A7M2YZF0_9ACTN</name>
<protein>
    <submittedName>
        <fullName evidence="1">Uncharacterized protein</fullName>
    </submittedName>
</protein>
<dbReference type="EMBL" id="QQZY01000002">
    <property type="protein sequence ID" value="RDI75476.1"/>
    <property type="molecule type" value="Genomic_DNA"/>
</dbReference>
<proteinExistence type="predicted"/>